<gene>
    <name evidence="1" type="ORF">L596_000139</name>
</gene>
<name>A0A4U8UHB7_STECR</name>
<dbReference type="AlphaFoldDB" id="A0A4U8UHB7"/>
<reference evidence="1 2" key="1">
    <citation type="journal article" date="2015" name="Genome Biol.">
        <title>Comparative genomics of Steinernema reveals deeply conserved gene regulatory networks.</title>
        <authorList>
            <person name="Dillman A.R."/>
            <person name="Macchietto M."/>
            <person name="Porter C.F."/>
            <person name="Rogers A."/>
            <person name="Williams B."/>
            <person name="Antoshechkin I."/>
            <person name="Lee M.M."/>
            <person name="Goodwin Z."/>
            <person name="Lu X."/>
            <person name="Lewis E.E."/>
            <person name="Goodrich-Blair H."/>
            <person name="Stock S.P."/>
            <person name="Adams B.J."/>
            <person name="Sternberg P.W."/>
            <person name="Mortazavi A."/>
        </authorList>
    </citation>
    <scope>NUCLEOTIDE SEQUENCE [LARGE SCALE GENOMIC DNA]</scope>
    <source>
        <strain evidence="1 2">ALL</strain>
    </source>
</reference>
<organism evidence="1 2">
    <name type="scientific">Steinernema carpocapsae</name>
    <name type="common">Entomopathogenic nematode</name>
    <dbReference type="NCBI Taxonomy" id="34508"/>
    <lineage>
        <taxon>Eukaryota</taxon>
        <taxon>Metazoa</taxon>
        <taxon>Ecdysozoa</taxon>
        <taxon>Nematoda</taxon>
        <taxon>Chromadorea</taxon>
        <taxon>Rhabditida</taxon>
        <taxon>Tylenchina</taxon>
        <taxon>Panagrolaimomorpha</taxon>
        <taxon>Strongyloidoidea</taxon>
        <taxon>Steinernematidae</taxon>
        <taxon>Steinernema</taxon>
    </lineage>
</organism>
<evidence type="ECO:0000313" key="1">
    <source>
        <dbReference type="EMBL" id="TMS32274.1"/>
    </source>
</evidence>
<accession>A0A4U8UHB7</accession>
<proteinExistence type="predicted"/>
<reference evidence="1 2" key="2">
    <citation type="journal article" date="2019" name="G3 (Bethesda)">
        <title>Hybrid Assembly of the Genome of the Entomopathogenic Nematode Steinernema carpocapsae Identifies the X-Chromosome.</title>
        <authorList>
            <person name="Serra L."/>
            <person name="Macchietto M."/>
            <person name="Macias-Munoz A."/>
            <person name="McGill C.J."/>
            <person name="Rodriguez I.M."/>
            <person name="Rodriguez B."/>
            <person name="Murad R."/>
            <person name="Mortazavi A."/>
        </authorList>
    </citation>
    <scope>NUCLEOTIDE SEQUENCE [LARGE SCALE GENOMIC DNA]</scope>
    <source>
        <strain evidence="1 2">ALL</strain>
    </source>
</reference>
<dbReference type="EMBL" id="AZBU02000001">
    <property type="protein sequence ID" value="TMS32274.1"/>
    <property type="molecule type" value="Genomic_DNA"/>
</dbReference>
<sequence>MELLGEWSYQIFKPIKKAFAEGRFTFLSLRTPDNVLVPLQSAPVPVPAASAPVTLDLIKPLFGRWIRTKGKEEIAFCGRLKSNLLNQIKSHMAKYIAKERQSRHGPFIYDILDLRLSIRKKWESDLIVSIDNTSEVVSIFTHPIADRAKRSSLVWWCLGRHSWCNHHRKGFVPGKRSV</sequence>
<dbReference type="Proteomes" id="UP000298663">
    <property type="component" value="Unassembled WGS sequence"/>
</dbReference>
<keyword evidence="2" id="KW-1185">Reference proteome</keyword>
<comment type="caution">
    <text evidence="1">The sequence shown here is derived from an EMBL/GenBank/DDBJ whole genome shotgun (WGS) entry which is preliminary data.</text>
</comment>
<protein>
    <submittedName>
        <fullName evidence="1">Uncharacterized protein</fullName>
    </submittedName>
</protein>
<evidence type="ECO:0000313" key="2">
    <source>
        <dbReference type="Proteomes" id="UP000298663"/>
    </source>
</evidence>